<keyword evidence="4" id="KW-0963">Cytoplasm</keyword>
<dbReference type="GO" id="GO:0005829">
    <property type="term" value="C:cytosol"/>
    <property type="evidence" value="ECO:0007669"/>
    <property type="project" value="TreeGrafter"/>
</dbReference>
<evidence type="ECO:0000313" key="10">
    <source>
        <dbReference type="EMBL" id="JAS21927.1"/>
    </source>
</evidence>
<evidence type="ECO:0000256" key="1">
    <source>
        <dbReference type="ARBA" id="ARBA00004123"/>
    </source>
</evidence>
<feature type="region of interest" description="Disordered" evidence="9">
    <location>
        <begin position="316"/>
        <end position="335"/>
    </location>
</feature>
<dbReference type="InterPro" id="IPR047862">
    <property type="entry name" value="TSC22/BUN_CS"/>
</dbReference>
<dbReference type="AlphaFoldDB" id="A0A1B6D8A6"/>
<feature type="region of interest" description="Disordered" evidence="9">
    <location>
        <begin position="1"/>
        <end position="111"/>
    </location>
</feature>
<evidence type="ECO:0000256" key="6">
    <source>
        <dbReference type="ARBA" id="ARBA00023163"/>
    </source>
</evidence>
<feature type="compositionally biased region" description="Polar residues" evidence="9">
    <location>
        <begin position="92"/>
        <end position="111"/>
    </location>
</feature>
<feature type="coiled-coil region" evidence="8">
    <location>
        <begin position="355"/>
        <end position="389"/>
    </location>
</feature>
<keyword evidence="8" id="KW-0175">Coiled coil</keyword>
<feature type="compositionally biased region" description="Low complexity" evidence="9">
    <location>
        <begin position="66"/>
        <end position="85"/>
    </location>
</feature>
<dbReference type="PANTHER" id="PTHR46745">
    <property type="entry name" value="TSC22 DOMAIN FAMILY PROTEIN 1"/>
    <property type="match status" value="1"/>
</dbReference>
<keyword evidence="6" id="KW-0804">Transcription</keyword>
<dbReference type="GO" id="GO:0005634">
    <property type="term" value="C:nucleus"/>
    <property type="evidence" value="ECO:0007669"/>
    <property type="project" value="UniProtKB-SubCell"/>
</dbReference>
<evidence type="ECO:0000256" key="5">
    <source>
        <dbReference type="ARBA" id="ARBA00023015"/>
    </source>
</evidence>
<dbReference type="FunFam" id="1.20.5.490:FF:000002">
    <property type="entry name" value="TSC22 domain family, member 1"/>
    <property type="match status" value="1"/>
</dbReference>
<evidence type="ECO:0000313" key="11">
    <source>
        <dbReference type="EMBL" id="JAS33952.1"/>
    </source>
</evidence>
<dbReference type="GO" id="GO:0006357">
    <property type="term" value="P:regulation of transcription by RNA polymerase II"/>
    <property type="evidence" value="ECO:0007669"/>
    <property type="project" value="InterPro"/>
</dbReference>
<dbReference type="GO" id="GO:0043066">
    <property type="term" value="P:negative regulation of apoptotic process"/>
    <property type="evidence" value="ECO:0007669"/>
    <property type="project" value="TreeGrafter"/>
</dbReference>
<protein>
    <submittedName>
        <fullName evidence="10">Uncharacterized protein</fullName>
    </submittedName>
</protein>
<comment type="similarity">
    <text evidence="3">Belongs to the TSC-22/Dip/Bun family.</text>
</comment>
<dbReference type="PROSITE" id="PS01289">
    <property type="entry name" value="TSC22"/>
    <property type="match status" value="1"/>
</dbReference>
<dbReference type="SUPFAM" id="SSF58026">
    <property type="entry name" value="Delta-sleep-inducing peptide immunoreactive peptide"/>
    <property type="match status" value="1"/>
</dbReference>
<dbReference type="CDD" id="cd21936">
    <property type="entry name" value="ZIP_TSC22D"/>
    <property type="match status" value="1"/>
</dbReference>
<dbReference type="GO" id="GO:0008284">
    <property type="term" value="P:positive regulation of cell population proliferation"/>
    <property type="evidence" value="ECO:0007669"/>
    <property type="project" value="TreeGrafter"/>
</dbReference>
<evidence type="ECO:0000256" key="2">
    <source>
        <dbReference type="ARBA" id="ARBA00004496"/>
    </source>
</evidence>
<dbReference type="EMBL" id="GEDC01015371">
    <property type="protein sequence ID" value="JAS21927.1"/>
    <property type="molecule type" value="Transcribed_RNA"/>
</dbReference>
<keyword evidence="5" id="KW-0805">Transcription regulation</keyword>
<evidence type="ECO:0000256" key="9">
    <source>
        <dbReference type="SAM" id="MobiDB-lite"/>
    </source>
</evidence>
<proteinExistence type="inferred from homology"/>
<organism evidence="10">
    <name type="scientific">Clastoptera arizonana</name>
    <name type="common">Arizona spittle bug</name>
    <dbReference type="NCBI Taxonomy" id="38151"/>
    <lineage>
        <taxon>Eukaryota</taxon>
        <taxon>Metazoa</taxon>
        <taxon>Ecdysozoa</taxon>
        <taxon>Arthropoda</taxon>
        <taxon>Hexapoda</taxon>
        <taxon>Insecta</taxon>
        <taxon>Pterygota</taxon>
        <taxon>Neoptera</taxon>
        <taxon>Paraneoptera</taxon>
        <taxon>Hemiptera</taxon>
        <taxon>Auchenorrhyncha</taxon>
        <taxon>Cercopoidea</taxon>
        <taxon>Clastopteridae</taxon>
        <taxon>Clastoptera</taxon>
    </lineage>
</organism>
<keyword evidence="7" id="KW-0539">Nucleus</keyword>
<feature type="non-terminal residue" evidence="10">
    <location>
        <position position="1"/>
    </location>
</feature>
<evidence type="ECO:0000256" key="3">
    <source>
        <dbReference type="ARBA" id="ARBA00007908"/>
    </source>
</evidence>
<sequence length="410" mass="45427">QQMQQQPQQMQQQPQQMQQQPQQMQQQPIQPQPMQQQQTMQQQPQSIQQQQQPIQQMSVQASSQLHNMQQSQTQHMQHSSLQQHSVPGVSCPQLQQPTSQVNPSQQVYHTSSQPIIQPVMGSQPNLIPQQQQQYFTNTQTMQGQIVSSQPMHIANTLQTQPLQVSVNLPLQQSYPQHQQMQMVHSVPPTNIQHVPSSQINPMVQMTAVPTMSVGSNLQIPSSQCNVISPQATNQGPSLVQNQCFVSQSGPQPIVSSQPVVVPTHVISGSQTLPSSVVNNIVPSSVVDNTSTFPNETIPHEQITHSTTVQENLVEPGASAEEVQPAEDPESSSGNNAVAIDNKIEQAMDLVKSHLMFAVREEVEVLKEKIAELMERINQLELENSFLKSNATQETLAQLSSNVQQSLNNAP</sequence>
<dbReference type="PANTHER" id="PTHR46745:SF1">
    <property type="entry name" value="TSC22 DOMAIN FAMILY PROTEIN 1"/>
    <property type="match status" value="1"/>
</dbReference>
<reference evidence="10" key="1">
    <citation type="submission" date="2015-12" db="EMBL/GenBank/DDBJ databases">
        <title>De novo transcriptome assembly of four potential Pierce s Disease insect vectors from Arizona vineyards.</title>
        <authorList>
            <person name="Tassone E.E."/>
        </authorList>
    </citation>
    <scope>NUCLEOTIDE SEQUENCE</scope>
</reference>
<dbReference type="InterPro" id="IPR000580">
    <property type="entry name" value="TSC22/Bun"/>
</dbReference>
<feature type="compositionally biased region" description="Low complexity" evidence="9">
    <location>
        <begin position="1"/>
        <end position="57"/>
    </location>
</feature>
<accession>A0A1B6D8A6</accession>
<comment type="subcellular location">
    <subcellularLocation>
        <location evidence="2">Cytoplasm</location>
    </subcellularLocation>
    <subcellularLocation>
        <location evidence="1">Nucleus</location>
    </subcellularLocation>
</comment>
<dbReference type="Pfam" id="PF01166">
    <property type="entry name" value="TSC22"/>
    <property type="match status" value="1"/>
</dbReference>
<evidence type="ECO:0000256" key="8">
    <source>
        <dbReference type="SAM" id="Coils"/>
    </source>
</evidence>
<dbReference type="EMBL" id="GEDC01003346">
    <property type="protein sequence ID" value="JAS33952.1"/>
    <property type="molecule type" value="Transcribed_RNA"/>
</dbReference>
<evidence type="ECO:0000256" key="4">
    <source>
        <dbReference type="ARBA" id="ARBA00022490"/>
    </source>
</evidence>
<evidence type="ECO:0000256" key="7">
    <source>
        <dbReference type="ARBA" id="ARBA00023242"/>
    </source>
</evidence>
<dbReference type="Gene3D" id="1.20.5.490">
    <property type="entry name" value="Single helix bin"/>
    <property type="match status" value="1"/>
</dbReference>
<gene>
    <name evidence="11" type="ORF">g.27250</name>
    <name evidence="10" type="ORF">g.27253</name>
</gene>
<name>A0A1B6D8A6_9HEMI</name>